<dbReference type="InterPro" id="IPR013762">
    <property type="entry name" value="Integrase-like_cat_sf"/>
</dbReference>
<name>A0ABS0QLG7_9STAP</name>
<keyword evidence="2" id="KW-0238">DNA-binding</keyword>
<organism evidence="5 6">
    <name type="scientific">Staphylococcus felis</name>
    <dbReference type="NCBI Taxonomy" id="46127"/>
    <lineage>
        <taxon>Bacteria</taxon>
        <taxon>Bacillati</taxon>
        <taxon>Bacillota</taxon>
        <taxon>Bacilli</taxon>
        <taxon>Bacillales</taxon>
        <taxon>Staphylococcaceae</taxon>
        <taxon>Staphylococcus</taxon>
    </lineage>
</organism>
<dbReference type="InterPro" id="IPR011010">
    <property type="entry name" value="DNA_brk_join_enz"/>
</dbReference>
<evidence type="ECO:0000259" key="4">
    <source>
        <dbReference type="PROSITE" id="PS51898"/>
    </source>
</evidence>
<dbReference type="Gene3D" id="1.10.443.10">
    <property type="entry name" value="Intergrase catalytic core"/>
    <property type="match status" value="1"/>
</dbReference>
<accession>A0ABS0QLG7</accession>
<dbReference type="SUPFAM" id="SSF56349">
    <property type="entry name" value="DNA breaking-rejoining enzymes"/>
    <property type="match status" value="1"/>
</dbReference>
<dbReference type="InterPro" id="IPR002104">
    <property type="entry name" value="Integrase_catalytic"/>
</dbReference>
<dbReference type="InterPro" id="IPR010998">
    <property type="entry name" value="Integrase_recombinase_N"/>
</dbReference>
<dbReference type="PROSITE" id="PS51898">
    <property type="entry name" value="TYR_RECOMBINASE"/>
    <property type="match status" value="1"/>
</dbReference>
<keyword evidence="3" id="KW-0233">DNA recombination</keyword>
<keyword evidence="6" id="KW-1185">Reference proteome</keyword>
<feature type="domain" description="Tyr recombinase" evidence="4">
    <location>
        <begin position="135"/>
        <end position="314"/>
    </location>
</feature>
<evidence type="ECO:0000256" key="1">
    <source>
        <dbReference type="ARBA" id="ARBA00008857"/>
    </source>
</evidence>
<dbReference type="InterPro" id="IPR050090">
    <property type="entry name" value="Tyrosine_recombinase_XerCD"/>
</dbReference>
<dbReference type="Gene3D" id="1.10.150.130">
    <property type="match status" value="1"/>
</dbReference>
<dbReference type="RefSeq" id="WP_181897486.1">
    <property type="nucleotide sequence ID" value="NZ_JAEDAQ010000002.1"/>
</dbReference>
<dbReference type="Pfam" id="PF00589">
    <property type="entry name" value="Phage_integrase"/>
    <property type="match status" value="1"/>
</dbReference>
<evidence type="ECO:0000313" key="5">
    <source>
        <dbReference type="EMBL" id="MBH9580064.1"/>
    </source>
</evidence>
<dbReference type="PANTHER" id="PTHR30349:SF41">
    <property type="entry name" value="INTEGRASE_RECOMBINASE PROTEIN MJ0367-RELATED"/>
    <property type="match status" value="1"/>
</dbReference>
<proteinExistence type="inferred from homology"/>
<dbReference type="Proteomes" id="UP000597038">
    <property type="component" value="Unassembled WGS sequence"/>
</dbReference>
<evidence type="ECO:0000256" key="2">
    <source>
        <dbReference type="ARBA" id="ARBA00023125"/>
    </source>
</evidence>
<sequence length="322" mass="37547">MKRRTLLSDDDVIVRRDDIKSEQSTDLTFDDCVERFLADRRSRDISPETIKFYRERFSNYKNRFKDIYGRYPPRAVLRKHIDDLVSFHTITCQNKLSGIQPLLRALKAYSIFLVKEGIESENAFDDYVIRKPKTKSIATFSSTDVKKLLAQPNVKTFVGLRDYVIILTLLDTGIRIRELVSLNVDDVNFSDNFISVKGKNGHLRNVPLSTQLKPTLKKYVKVRGISSTEALFISSLDRRFQRRSIQDRLSIYGRRASIDKVRVSPHTFRHTFAKMYLRSGGNIFVLQDILGHQTLEMVRVYVRLFSKDLYDDHRKHNPLGHI</sequence>
<comment type="caution">
    <text evidence="5">The sequence shown here is derived from an EMBL/GenBank/DDBJ whole genome shotgun (WGS) entry which is preliminary data.</text>
</comment>
<evidence type="ECO:0000313" key="6">
    <source>
        <dbReference type="Proteomes" id="UP000597038"/>
    </source>
</evidence>
<gene>
    <name evidence="5" type="ORF">I9026_01595</name>
</gene>
<dbReference type="EMBL" id="JAEDAQ010000002">
    <property type="protein sequence ID" value="MBH9580064.1"/>
    <property type="molecule type" value="Genomic_DNA"/>
</dbReference>
<dbReference type="PANTHER" id="PTHR30349">
    <property type="entry name" value="PHAGE INTEGRASE-RELATED"/>
    <property type="match status" value="1"/>
</dbReference>
<comment type="similarity">
    <text evidence="1">Belongs to the 'phage' integrase family.</text>
</comment>
<protein>
    <submittedName>
        <fullName evidence="5">Tyrosine-type recombinase/integrase</fullName>
    </submittedName>
</protein>
<evidence type="ECO:0000256" key="3">
    <source>
        <dbReference type="ARBA" id="ARBA00023172"/>
    </source>
</evidence>
<reference evidence="5 6" key="1">
    <citation type="submission" date="2020-12" db="EMBL/GenBank/DDBJ databases">
        <title>Genomic analysis of Staphylococcus felis from a cat with skin infection.</title>
        <authorList>
            <person name="Aslantas O."/>
            <person name="Keskin O."/>
            <person name="Buyukaltay K."/>
            <person name="Gullu Yucetepe A."/>
        </authorList>
    </citation>
    <scope>NUCLEOTIDE SEQUENCE [LARGE SCALE GENOMIC DNA]</scope>
    <source>
        <strain evidence="5 6">HARRANVET</strain>
    </source>
</reference>